<dbReference type="Pfam" id="PF12796">
    <property type="entry name" value="Ank_2"/>
    <property type="match status" value="1"/>
</dbReference>
<keyword evidence="1" id="KW-0677">Repeat</keyword>
<comment type="caution">
    <text evidence="4">The sequence shown here is derived from an EMBL/GenBank/DDBJ whole genome shotgun (WGS) entry which is preliminary data.</text>
</comment>
<dbReference type="EMBL" id="MCFG01000147">
    <property type="protein sequence ID" value="ORX80367.1"/>
    <property type="molecule type" value="Genomic_DNA"/>
</dbReference>
<dbReference type="Gene3D" id="1.25.40.20">
    <property type="entry name" value="Ankyrin repeat-containing domain"/>
    <property type="match status" value="1"/>
</dbReference>
<evidence type="ECO:0000256" key="2">
    <source>
        <dbReference type="ARBA" id="ARBA00023043"/>
    </source>
</evidence>
<feature type="repeat" description="ANK" evidence="3">
    <location>
        <begin position="41"/>
        <end position="73"/>
    </location>
</feature>
<keyword evidence="2 3" id="KW-0040">ANK repeat</keyword>
<dbReference type="AlphaFoldDB" id="A0A1Y1X3I1"/>
<dbReference type="PROSITE" id="PS50088">
    <property type="entry name" value="ANK_REPEAT"/>
    <property type="match status" value="1"/>
</dbReference>
<reference evidence="4 5" key="1">
    <citation type="submission" date="2016-08" db="EMBL/GenBank/DDBJ databases">
        <title>A Parts List for Fungal Cellulosomes Revealed by Comparative Genomics.</title>
        <authorList>
            <consortium name="DOE Joint Genome Institute"/>
            <person name="Haitjema C.H."/>
            <person name="Gilmore S.P."/>
            <person name="Henske J.K."/>
            <person name="Solomon K.V."/>
            <person name="De Groot R."/>
            <person name="Kuo A."/>
            <person name="Mondo S.J."/>
            <person name="Salamov A.A."/>
            <person name="Labutti K."/>
            <person name="Zhao Z."/>
            <person name="Chiniquy J."/>
            <person name="Barry K."/>
            <person name="Brewer H.M."/>
            <person name="Purvine S.O."/>
            <person name="Wright A.T."/>
            <person name="Boxma B."/>
            <person name="Van Alen T."/>
            <person name="Hackstein J.H."/>
            <person name="Baker S.E."/>
            <person name="Grigoriev I.V."/>
            <person name="O'Malley M.A."/>
        </authorList>
    </citation>
    <scope>NUCLEOTIDE SEQUENCE [LARGE SCALE GENOMIC DNA]</scope>
    <source>
        <strain evidence="4 5">S4</strain>
    </source>
</reference>
<gene>
    <name evidence="4" type="ORF">BCR32DRAFT_245680</name>
</gene>
<evidence type="ECO:0000256" key="1">
    <source>
        <dbReference type="ARBA" id="ARBA00022737"/>
    </source>
</evidence>
<dbReference type="Proteomes" id="UP000193944">
    <property type="component" value="Unassembled WGS sequence"/>
</dbReference>
<keyword evidence="5" id="KW-1185">Reference proteome</keyword>
<organism evidence="4 5">
    <name type="scientific">Anaeromyces robustus</name>
    <dbReference type="NCBI Taxonomy" id="1754192"/>
    <lineage>
        <taxon>Eukaryota</taxon>
        <taxon>Fungi</taxon>
        <taxon>Fungi incertae sedis</taxon>
        <taxon>Chytridiomycota</taxon>
        <taxon>Chytridiomycota incertae sedis</taxon>
        <taxon>Neocallimastigomycetes</taxon>
        <taxon>Neocallimastigales</taxon>
        <taxon>Neocallimastigaceae</taxon>
        <taxon>Anaeromyces</taxon>
    </lineage>
</organism>
<evidence type="ECO:0000256" key="3">
    <source>
        <dbReference type="PROSITE-ProRule" id="PRU00023"/>
    </source>
</evidence>
<protein>
    <submittedName>
        <fullName evidence="4">Uncharacterized protein</fullName>
    </submittedName>
</protein>
<dbReference type="OrthoDB" id="426293at2759"/>
<dbReference type="PANTHER" id="PTHR24171">
    <property type="entry name" value="ANKYRIN REPEAT DOMAIN-CONTAINING PROTEIN 39-RELATED"/>
    <property type="match status" value="1"/>
</dbReference>
<evidence type="ECO:0000313" key="5">
    <source>
        <dbReference type="Proteomes" id="UP000193944"/>
    </source>
</evidence>
<dbReference type="InterPro" id="IPR002110">
    <property type="entry name" value="Ankyrin_rpt"/>
</dbReference>
<reference evidence="4 5" key="2">
    <citation type="submission" date="2016-08" db="EMBL/GenBank/DDBJ databases">
        <title>Pervasive Adenine N6-methylation of Active Genes in Fungi.</title>
        <authorList>
            <consortium name="DOE Joint Genome Institute"/>
            <person name="Mondo S.J."/>
            <person name="Dannebaum R.O."/>
            <person name="Kuo R.C."/>
            <person name="Labutti K."/>
            <person name="Haridas S."/>
            <person name="Kuo A."/>
            <person name="Salamov A."/>
            <person name="Ahrendt S.R."/>
            <person name="Lipzen A."/>
            <person name="Sullivan W."/>
            <person name="Andreopoulos W.B."/>
            <person name="Clum A."/>
            <person name="Lindquist E."/>
            <person name="Daum C."/>
            <person name="Ramamoorthy G.K."/>
            <person name="Gryganskyi A."/>
            <person name="Culley D."/>
            <person name="Magnuson J.K."/>
            <person name="James T.Y."/>
            <person name="O'Malley M.A."/>
            <person name="Stajich J.E."/>
            <person name="Spatafora J.W."/>
            <person name="Visel A."/>
            <person name="Grigoriev I.V."/>
        </authorList>
    </citation>
    <scope>NUCLEOTIDE SEQUENCE [LARGE SCALE GENOMIC DNA]</scope>
    <source>
        <strain evidence="4 5">S4</strain>
    </source>
</reference>
<proteinExistence type="predicted"/>
<dbReference type="SMART" id="SM00248">
    <property type="entry name" value="ANK"/>
    <property type="match status" value="2"/>
</dbReference>
<sequence length="105" mass="12552">MEYLIKYRVNIYNNSCENRNISIIKYVIKHREDINKKDWYNKRTPLFFSCRNGHVNLVKCLIKHIAYININNVSKETPLDMVYESGNKKFSKVFSVIFKDEINGK</sequence>
<dbReference type="SUPFAM" id="SSF48403">
    <property type="entry name" value="Ankyrin repeat"/>
    <property type="match status" value="1"/>
</dbReference>
<dbReference type="InterPro" id="IPR036770">
    <property type="entry name" value="Ankyrin_rpt-contain_sf"/>
</dbReference>
<evidence type="ECO:0000313" key="4">
    <source>
        <dbReference type="EMBL" id="ORX80367.1"/>
    </source>
</evidence>
<name>A0A1Y1X3I1_9FUNG</name>
<accession>A0A1Y1X3I1</accession>